<dbReference type="Pfam" id="PF08240">
    <property type="entry name" value="ADH_N"/>
    <property type="match status" value="1"/>
</dbReference>
<keyword evidence="3" id="KW-1185">Reference proteome</keyword>
<sequence length="339" mass="34654">MQSFPAWVVRRSESEHGHGPASAAFETLDADALDDLSGDLDTVVRVEYSSVNYKDALALTGRPGVVRRWPLVPGVDATGVVLETSGSTWCPGDVVTLNGAGLGENLHGGLAGRAHVDGSRLVRIPSTMSARQAAALGTAGFTAMLAVLAIERHGVAPEDGPVLVTGAAGGLGSIAVALLSRAGFEVTASTGRVSTQSAFLTDLGATAVIDRGELSGPGTPMQAQRWAAVVDAVGEPTLVNAVAQLRQGGIAAACGLAQSAEYVGTVLPYILRGVTLAGINSVEATPDERVAAWLRLERDADLALLDGLTAVAPLAAAREVAERVLAGDVRGRTVIETGR</sequence>
<evidence type="ECO:0000259" key="1">
    <source>
        <dbReference type="SMART" id="SM00829"/>
    </source>
</evidence>
<dbReference type="AlphaFoldDB" id="A0A433JUM5"/>
<dbReference type="SUPFAM" id="SSF51735">
    <property type="entry name" value="NAD(P)-binding Rossmann-fold domains"/>
    <property type="match status" value="1"/>
</dbReference>
<dbReference type="Proteomes" id="UP000274909">
    <property type="component" value="Unassembled WGS sequence"/>
</dbReference>
<dbReference type="Gene3D" id="3.40.50.720">
    <property type="entry name" value="NAD(P)-binding Rossmann-like Domain"/>
    <property type="match status" value="1"/>
</dbReference>
<dbReference type="InterPro" id="IPR013154">
    <property type="entry name" value="ADH-like_N"/>
</dbReference>
<name>A0A433JUM5_9MICO</name>
<proteinExistence type="predicted"/>
<organism evidence="2 3">
    <name type="scientific">Labedella endophytica</name>
    <dbReference type="NCBI Taxonomy" id="1523160"/>
    <lineage>
        <taxon>Bacteria</taxon>
        <taxon>Bacillati</taxon>
        <taxon>Actinomycetota</taxon>
        <taxon>Actinomycetes</taxon>
        <taxon>Micrococcales</taxon>
        <taxon>Microbacteriaceae</taxon>
        <taxon>Labedella</taxon>
    </lineage>
</organism>
<accession>A0A433JUM5</accession>
<dbReference type="SUPFAM" id="SSF50129">
    <property type="entry name" value="GroES-like"/>
    <property type="match status" value="1"/>
</dbReference>
<dbReference type="InterPro" id="IPR013149">
    <property type="entry name" value="ADH-like_C"/>
</dbReference>
<dbReference type="Pfam" id="PF00107">
    <property type="entry name" value="ADH_zinc_N"/>
    <property type="match status" value="1"/>
</dbReference>
<dbReference type="PANTHER" id="PTHR43677">
    <property type="entry name" value="SHORT-CHAIN DEHYDROGENASE/REDUCTASE"/>
    <property type="match status" value="1"/>
</dbReference>
<comment type="caution">
    <text evidence="2">The sequence shown here is derived from an EMBL/GenBank/DDBJ whole genome shotgun (WGS) entry which is preliminary data.</text>
</comment>
<reference evidence="2 3" key="1">
    <citation type="submission" date="2018-12" db="EMBL/GenBank/DDBJ databases">
        <authorList>
            <person name="Li F."/>
        </authorList>
    </citation>
    <scope>NUCLEOTIDE SEQUENCE [LARGE SCALE GENOMIC DNA]</scope>
    <source>
        <strain evidence="2 3">EGI 6500705</strain>
    </source>
</reference>
<dbReference type="InterPro" id="IPR020843">
    <property type="entry name" value="ER"/>
</dbReference>
<dbReference type="PANTHER" id="PTHR43677:SF1">
    <property type="entry name" value="ACRYLYL-COA REDUCTASE ACUI-RELATED"/>
    <property type="match status" value="1"/>
</dbReference>
<evidence type="ECO:0000313" key="3">
    <source>
        <dbReference type="Proteomes" id="UP000274909"/>
    </source>
</evidence>
<dbReference type="InterPro" id="IPR014188">
    <property type="entry name" value="Acrylyl-CoA_reductase_AcuI"/>
</dbReference>
<dbReference type="GO" id="GO:0043957">
    <property type="term" value="F:acryloyl-CoA reductase (NADPH) activity"/>
    <property type="evidence" value="ECO:0007669"/>
    <property type="project" value="TreeGrafter"/>
</dbReference>
<dbReference type="OrthoDB" id="9782155at2"/>
<dbReference type="InterPro" id="IPR036291">
    <property type="entry name" value="NAD(P)-bd_dom_sf"/>
</dbReference>
<dbReference type="RefSeq" id="WP_127049955.1">
    <property type="nucleotide sequence ID" value="NZ_RZGZ01000002.1"/>
</dbReference>
<dbReference type="SMART" id="SM00829">
    <property type="entry name" value="PKS_ER"/>
    <property type="match status" value="1"/>
</dbReference>
<dbReference type="InterPro" id="IPR051397">
    <property type="entry name" value="Zn-ADH-like_protein"/>
</dbReference>
<feature type="domain" description="Enoyl reductase (ER)" evidence="1">
    <location>
        <begin position="23"/>
        <end position="335"/>
    </location>
</feature>
<gene>
    <name evidence="2" type="ORF">ELQ94_10845</name>
</gene>
<dbReference type="Gene3D" id="3.90.180.10">
    <property type="entry name" value="Medium-chain alcohol dehydrogenases, catalytic domain"/>
    <property type="match status" value="1"/>
</dbReference>
<dbReference type="CDD" id="cd08288">
    <property type="entry name" value="MDR_yhdh"/>
    <property type="match status" value="1"/>
</dbReference>
<dbReference type="NCBIfam" id="TIGR02823">
    <property type="entry name" value="oxido_YhdH"/>
    <property type="match status" value="1"/>
</dbReference>
<protein>
    <submittedName>
        <fullName evidence="2">Oxidoreductase</fullName>
    </submittedName>
</protein>
<dbReference type="InterPro" id="IPR011032">
    <property type="entry name" value="GroES-like_sf"/>
</dbReference>
<dbReference type="EMBL" id="RZGZ01000002">
    <property type="protein sequence ID" value="RUR01930.1"/>
    <property type="molecule type" value="Genomic_DNA"/>
</dbReference>
<evidence type="ECO:0000313" key="2">
    <source>
        <dbReference type="EMBL" id="RUR01930.1"/>
    </source>
</evidence>